<protein>
    <submittedName>
        <fullName evidence="12">Mannan O-acetyltransferase 3</fullName>
    </submittedName>
</protein>
<keyword evidence="4" id="KW-0735">Signal-anchor</keyword>
<dbReference type="AlphaFoldDB" id="A0A2K1KKT6"/>
<organism evidence="11">
    <name type="scientific">Physcomitrium patens</name>
    <name type="common">Spreading-leaved earth moss</name>
    <name type="synonym">Physcomitrella patens</name>
    <dbReference type="NCBI Taxonomy" id="3218"/>
    <lineage>
        <taxon>Eukaryota</taxon>
        <taxon>Viridiplantae</taxon>
        <taxon>Streptophyta</taxon>
        <taxon>Embryophyta</taxon>
        <taxon>Bryophyta</taxon>
        <taxon>Bryophytina</taxon>
        <taxon>Bryopsida</taxon>
        <taxon>Funariidae</taxon>
        <taxon>Funariales</taxon>
        <taxon>Funariaceae</taxon>
        <taxon>Physcomitrium</taxon>
    </lineage>
</organism>
<dbReference type="Pfam" id="PF14416">
    <property type="entry name" value="PMR5N"/>
    <property type="match status" value="1"/>
</dbReference>
<dbReference type="Proteomes" id="UP000006727">
    <property type="component" value="Chromosome 5"/>
</dbReference>
<dbReference type="Gramene" id="Pp3c5_23290V3.6">
    <property type="protein sequence ID" value="Pp3c5_23290V3.6"/>
    <property type="gene ID" value="Pp3c5_23290"/>
</dbReference>
<dbReference type="FunCoup" id="A0A2K1KKT6">
    <property type="interactions" value="691"/>
</dbReference>
<evidence type="ECO:0000313" key="14">
    <source>
        <dbReference type="Proteomes" id="UP000006727"/>
    </source>
</evidence>
<dbReference type="PaxDb" id="3218-PP1S23_128V6.1"/>
<dbReference type="EnsemblPlants" id="Pp3c5_23290V3.5">
    <property type="protein sequence ID" value="Pp3c5_23290V3.5"/>
    <property type="gene ID" value="Pp3c5_23290"/>
</dbReference>
<reference evidence="11 14" key="2">
    <citation type="journal article" date="2018" name="Plant J.">
        <title>The Physcomitrella patens chromosome-scale assembly reveals moss genome structure and evolution.</title>
        <authorList>
            <person name="Lang D."/>
            <person name="Ullrich K.K."/>
            <person name="Murat F."/>
            <person name="Fuchs J."/>
            <person name="Jenkins J."/>
            <person name="Haas F.B."/>
            <person name="Piednoel M."/>
            <person name="Gundlach H."/>
            <person name="Van Bel M."/>
            <person name="Meyberg R."/>
            <person name="Vives C."/>
            <person name="Morata J."/>
            <person name="Symeonidi A."/>
            <person name="Hiss M."/>
            <person name="Muchero W."/>
            <person name="Kamisugi Y."/>
            <person name="Saleh O."/>
            <person name="Blanc G."/>
            <person name="Decker E.L."/>
            <person name="van Gessel N."/>
            <person name="Grimwood J."/>
            <person name="Hayes R.D."/>
            <person name="Graham S.W."/>
            <person name="Gunter L.E."/>
            <person name="McDaniel S.F."/>
            <person name="Hoernstein S.N.W."/>
            <person name="Larsson A."/>
            <person name="Li F.W."/>
            <person name="Perroud P.F."/>
            <person name="Phillips J."/>
            <person name="Ranjan P."/>
            <person name="Rokshar D.S."/>
            <person name="Rothfels C.J."/>
            <person name="Schneider L."/>
            <person name="Shu S."/>
            <person name="Stevenson D.W."/>
            <person name="Thummler F."/>
            <person name="Tillich M."/>
            <person name="Villarreal Aguilar J.C."/>
            <person name="Widiez T."/>
            <person name="Wong G.K."/>
            <person name="Wymore A."/>
            <person name="Zhang Y."/>
            <person name="Zimmer A.D."/>
            <person name="Quatrano R.S."/>
            <person name="Mayer K.F.X."/>
            <person name="Goodstein D."/>
            <person name="Casacuberta J.M."/>
            <person name="Vandepoele K."/>
            <person name="Reski R."/>
            <person name="Cuming A.C."/>
            <person name="Tuskan G.A."/>
            <person name="Maumus F."/>
            <person name="Salse J."/>
            <person name="Schmutz J."/>
            <person name="Rensing S.A."/>
        </authorList>
    </citation>
    <scope>NUCLEOTIDE SEQUENCE [LARGE SCALE GENOMIC DNA]</scope>
    <source>
        <strain evidence="13 14">cv. Gransden 2004</strain>
    </source>
</reference>
<dbReference type="EnsemblPlants" id="Pp3c5_23290V3.2">
    <property type="protein sequence ID" value="Pp3c5_23290V3.2"/>
    <property type="gene ID" value="Pp3c5_23290"/>
</dbReference>
<evidence type="ECO:0000259" key="9">
    <source>
        <dbReference type="Pfam" id="PF13839"/>
    </source>
</evidence>
<feature type="compositionally biased region" description="Low complexity" evidence="7">
    <location>
        <begin position="145"/>
        <end position="157"/>
    </location>
</feature>
<dbReference type="Gramene" id="Pp3c5_23290V3.3">
    <property type="protein sequence ID" value="Pp3c5_23290V3.3"/>
    <property type="gene ID" value="Pp3c5_23290"/>
</dbReference>
<reference evidence="13" key="4">
    <citation type="submission" date="2020-12" db="UniProtKB">
        <authorList>
            <consortium name="EnsemblPlants"/>
        </authorList>
    </citation>
    <scope>IDENTIFICATION</scope>
</reference>
<dbReference type="Gramene" id="Pp3c5_23290V3.1">
    <property type="protein sequence ID" value="Pp3c5_23290V3.1"/>
    <property type="gene ID" value="Pp3c5_23290"/>
</dbReference>
<dbReference type="EnsemblPlants" id="Pp3c5_23290V3.4">
    <property type="protein sequence ID" value="Pp3c5_23290V3.4"/>
    <property type="gene ID" value="Pp3c5_23290"/>
</dbReference>
<dbReference type="RefSeq" id="XP_024375709.1">
    <property type="nucleotide sequence ID" value="XM_024519941.2"/>
</dbReference>
<evidence type="ECO:0000313" key="12">
    <source>
        <dbReference type="EMBL" id="QDE12522.1"/>
    </source>
</evidence>
<dbReference type="PANTHER" id="PTHR32285">
    <property type="entry name" value="PROTEIN TRICHOME BIREFRINGENCE-LIKE 9-RELATED"/>
    <property type="match status" value="1"/>
</dbReference>
<keyword evidence="12" id="KW-0808">Transferase</keyword>
<evidence type="ECO:0000259" key="10">
    <source>
        <dbReference type="Pfam" id="PF14416"/>
    </source>
</evidence>
<feature type="region of interest" description="Disordered" evidence="7">
    <location>
        <begin position="74"/>
        <end position="230"/>
    </location>
</feature>
<accession>A0A2K1KKT6</accession>
<dbReference type="GO" id="GO:0016020">
    <property type="term" value="C:membrane"/>
    <property type="evidence" value="ECO:0007669"/>
    <property type="project" value="UniProtKB-SubCell"/>
</dbReference>
<feature type="domain" description="Trichome birefringence-like C-terminal" evidence="9">
    <location>
        <begin position="275"/>
        <end position="568"/>
    </location>
</feature>
<dbReference type="GeneID" id="112282402"/>
<evidence type="ECO:0000256" key="2">
    <source>
        <dbReference type="ARBA" id="ARBA00007727"/>
    </source>
</evidence>
<dbReference type="EMBL" id="MK876268">
    <property type="protein sequence ID" value="QDE12522.1"/>
    <property type="molecule type" value="mRNA"/>
</dbReference>
<feature type="domain" description="Trichome birefringence-like N-terminal" evidence="10">
    <location>
        <begin position="222"/>
        <end position="274"/>
    </location>
</feature>
<evidence type="ECO:0000256" key="7">
    <source>
        <dbReference type="SAM" id="MobiDB-lite"/>
    </source>
</evidence>
<dbReference type="EnsemblPlants" id="Pp3c5_23290V3.1">
    <property type="protein sequence ID" value="Pp3c5_23290V3.1"/>
    <property type="gene ID" value="Pp3c5_23290"/>
</dbReference>
<proteinExistence type="evidence at transcript level"/>
<reference evidence="12" key="3">
    <citation type="journal article" date="2019" name="New Phytol.">
        <title>Evolutionary origin of O-acetyltransferases responsible for glucomannan acetylation in land plants.</title>
        <authorList>
            <person name="Zhong R."/>
            <person name="Cui D."/>
            <person name="Ye Z.H."/>
        </authorList>
    </citation>
    <scope>NUCLEOTIDE SEQUENCE</scope>
</reference>
<dbReference type="EnsemblPlants" id="Pp3c5_23290V3.6">
    <property type="protein sequence ID" value="Pp3c5_23290V3.6"/>
    <property type="gene ID" value="Pp3c5_23290"/>
</dbReference>
<evidence type="ECO:0000256" key="3">
    <source>
        <dbReference type="ARBA" id="ARBA00022692"/>
    </source>
</evidence>
<dbReference type="EMBL" id="ABEU02000005">
    <property type="protein sequence ID" value="PNR54385.1"/>
    <property type="molecule type" value="Genomic_DNA"/>
</dbReference>
<dbReference type="InterPro" id="IPR029962">
    <property type="entry name" value="TBL"/>
</dbReference>
<feature type="compositionally biased region" description="Polar residues" evidence="7">
    <location>
        <begin position="174"/>
        <end position="186"/>
    </location>
</feature>
<dbReference type="PANTHER" id="PTHR32285:SF48">
    <property type="entry name" value="PROTEIN TRICHOME BIREFRINGENCE-LIKE 19"/>
    <property type="match status" value="1"/>
</dbReference>
<sequence>MGRGQQTISGDVEMLAGSSPRRDFLRMDKRKLLTVALCVSFLTLVVVSYNMCFETPATSTEAMVFLQEKPFPNSLEEGTNTSSFNSDTNGSDFQVQSNVEGTKNLTDTDNPVTGPTEASAEADALVKDTDASEQEETKEGDSETTTDSSSSISVESSPQVDATVEPPTEIESPNFLTGSPVGNDTSKQNEDDLSDTERSESSVIAMEGPQLTNITSPENPGACDLFEGSWVPDTRPPQYTNSTCKFIQGHQDCMKNGRPDTGYLHWKWQPYKCDLPRIDARAFLSTMRGRSVVFAGDSISRNQFQSLLCILSQAEMPFLKYQSPDDKNVAYVFPSTNFTFTIRWSPYLVHVEEKQVTRSDNETITVPYIHIDELDKSWADYAPGADILQLSTGQWWFKPGLFLQGGQPIGGHTCDGWETECKEIGFSDAYRTAIRNVLQGILSIPGFTGSVVFRSFSPDHFENGRWDNGGECVRTTPGGVAMHYVTKWMLDIQKEAFKNVTGTLNAADKLRIKMLNVTNIAQFRADAHPNVYRTFQPYSKEHQGFVQKDCLHWCLPGSIDTWNDLLVQSLQDVIHR</sequence>
<evidence type="ECO:0000256" key="5">
    <source>
        <dbReference type="ARBA" id="ARBA00022989"/>
    </source>
</evidence>
<comment type="subcellular location">
    <subcellularLocation>
        <location evidence="1">Membrane</location>
        <topology evidence="1">Single-pass membrane protein</topology>
    </subcellularLocation>
</comment>
<feature type="compositionally biased region" description="Basic and acidic residues" evidence="7">
    <location>
        <begin position="124"/>
        <end position="141"/>
    </location>
</feature>
<dbReference type="RefSeq" id="XP_024375710.1">
    <property type="nucleotide sequence ID" value="XM_024519942.2"/>
</dbReference>
<keyword evidence="5 8" id="KW-1133">Transmembrane helix</keyword>
<dbReference type="RefSeq" id="XP_024375711.1">
    <property type="nucleotide sequence ID" value="XM_024519943.2"/>
</dbReference>
<dbReference type="STRING" id="3218.A0A2K1KKT6"/>
<dbReference type="GO" id="GO:0005794">
    <property type="term" value="C:Golgi apparatus"/>
    <property type="evidence" value="ECO:0000318"/>
    <property type="project" value="GO_Central"/>
</dbReference>
<dbReference type="KEGG" id="ppp:112282402"/>
<keyword evidence="3 8" id="KW-0812">Transmembrane</keyword>
<dbReference type="OrthoDB" id="630188at2759"/>
<dbReference type="Gramene" id="Pp3c5_23290V3.2">
    <property type="protein sequence ID" value="Pp3c5_23290V3.2"/>
    <property type="gene ID" value="Pp3c5_23290"/>
</dbReference>
<evidence type="ECO:0000313" key="13">
    <source>
        <dbReference type="EnsemblPlants" id="Pp3c5_23290V3.1"/>
    </source>
</evidence>
<dbReference type="OMA" id="HEHVITR"/>
<dbReference type="GO" id="GO:0016413">
    <property type="term" value="F:O-acetyltransferase activity"/>
    <property type="evidence" value="ECO:0000318"/>
    <property type="project" value="GO_Central"/>
</dbReference>
<keyword evidence="6 8" id="KW-0472">Membrane</keyword>
<feature type="transmembrane region" description="Helical" evidence="8">
    <location>
        <begin position="32"/>
        <end position="51"/>
    </location>
</feature>
<dbReference type="InterPro" id="IPR026057">
    <property type="entry name" value="TBL_C"/>
</dbReference>
<comment type="similarity">
    <text evidence="2">Belongs to the PC-esterase family. TBL subfamily.</text>
</comment>
<reference evidence="11 14" key="1">
    <citation type="journal article" date="2008" name="Science">
        <title>The Physcomitrella genome reveals evolutionary insights into the conquest of land by plants.</title>
        <authorList>
            <person name="Rensing S."/>
            <person name="Lang D."/>
            <person name="Zimmer A."/>
            <person name="Terry A."/>
            <person name="Salamov A."/>
            <person name="Shapiro H."/>
            <person name="Nishiyama T."/>
            <person name="Perroud P.-F."/>
            <person name="Lindquist E."/>
            <person name="Kamisugi Y."/>
            <person name="Tanahashi T."/>
            <person name="Sakakibara K."/>
            <person name="Fujita T."/>
            <person name="Oishi K."/>
            <person name="Shin-I T."/>
            <person name="Kuroki Y."/>
            <person name="Toyoda A."/>
            <person name="Suzuki Y."/>
            <person name="Hashimoto A."/>
            <person name="Yamaguchi K."/>
            <person name="Sugano A."/>
            <person name="Kohara Y."/>
            <person name="Fujiyama A."/>
            <person name="Anterola A."/>
            <person name="Aoki S."/>
            <person name="Ashton N."/>
            <person name="Barbazuk W.B."/>
            <person name="Barker E."/>
            <person name="Bennetzen J."/>
            <person name="Bezanilla M."/>
            <person name="Blankenship R."/>
            <person name="Cho S.H."/>
            <person name="Dutcher S."/>
            <person name="Estelle M."/>
            <person name="Fawcett J.A."/>
            <person name="Gundlach H."/>
            <person name="Hanada K."/>
            <person name="Heyl A."/>
            <person name="Hicks K.A."/>
            <person name="Hugh J."/>
            <person name="Lohr M."/>
            <person name="Mayer K."/>
            <person name="Melkozernov A."/>
            <person name="Murata T."/>
            <person name="Nelson D."/>
            <person name="Pils B."/>
            <person name="Prigge M."/>
            <person name="Reiss B."/>
            <person name="Renner T."/>
            <person name="Rombauts S."/>
            <person name="Rushton P."/>
            <person name="Sanderfoot A."/>
            <person name="Schween G."/>
            <person name="Shiu S.-H."/>
            <person name="Stueber K."/>
            <person name="Theodoulou F.L."/>
            <person name="Tu H."/>
            <person name="Van de Peer Y."/>
            <person name="Verrier P.J."/>
            <person name="Waters E."/>
            <person name="Wood A."/>
            <person name="Yang L."/>
            <person name="Cove D."/>
            <person name="Cuming A."/>
            <person name="Hasebe M."/>
            <person name="Lucas S."/>
            <person name="Mishler D.B."/>
            <person name="Reski R."/>
            <person name="Grigoriev I."/>
            <person name="Quatrano R.S."/>
            <person name="Boore J.L."/>
        </authorList>
    </citation>
    <scope>NUCLEOTIDE SEQUENCE [LARGE SCALE GENOMIC DNA]</scope>
    <source>
        <strain evidence="13 14">cv. Gransden 2004</strain>
    </source>
</reference>
<feature type="compositionally biased region" description="Polar residues" evidence="7">
    <location>
        <begin position="76"/>
        <end position="113"/>
    </location>
</feature>
<dbReference type="InterPro" id="IPR025846">
    <property type="entry name" value="TBL_N"/>
</dbReference>
<evidence type="ECO:0000256" key="1">
    <source>
        <dbReference type="ARBA" id="ARBA00004167"/>
    </source>
</evidence>
<name>A0A2K1KKT6_PHYPA</name>
<dbReference type="Pfam" id="PF13839">
    <property type="entry name" value="PC-Esterase"/>
    <property type="match status" value="1"/>
</dbReference>
<evidence type="ECO:0000256" key="4">
    <source>
        <dbReference type="ARBA" id="ARBA00022968"/>
    </source>
</evidence>
<dbReference type="Gramene" id="Pp3c5_23290V3.4">
    <property type="protein sequence ID" value="Pp3c5_23290V3.4"/>
    <property type="gene ID" value="Pp3c5_23290"/>
</dbReference>
<dbReference type="EnsemblPlants" id="Pp3c5_23290V3.3">
    <property type="protein sequence ID" value="Pp3c5_23290V3.3"/>
    <property type="gene ID" value="Pp3c5_23290"/>
</dbReference>
<keyword evidence="14" id="KW-1185">Reference proteome</keyword>
<dbReference type="Gramene" id="Pp3c5_23290V3.5">
    <property type="protein sequence ID" value="Pp3c5_23290V3.5"/>
    <property type="gene ID" value="Pp3c5_23290"/>
</dbReference>
<gene>
    <name evidence="13" type="primary">LOC112282402</name>
    <name evidence="11" type="ORF">PHYPA_008062</name>
</gene>
<evidence type="ECO:0000256" key="6">
    <source>
        <dbReference type="ARBA" id="ARBA00023136"/>
    </source>
</evidence>
<evidence type="ECO:0000313" key="11">
    <source>
        <dbReference type="EMBL" id="PNR54385.1"/>
    </source>
</evidence>
<evidence type="ECO:0000256" key="8">
    <source>
        <dbReference type="SAM" id="Phobius"/>
    </source>
</evidence>
<feature type="compositionally biased region" description="Basic and acidic residues" evidence="7">
    <location>
        <begin position="187"/>
        <end position="200"/>
    </location>
</feature>